<sequence>MSFIFDPAATKKKGLRPPKTLVSDLMFPELDRQLSDDPKLWPNLNGLYILNVTKRRKSVTTWYLLFQGNKIKPIITKLKQTSKQATGKKVPVVKLQVEDADVLNFVAGGLTGMKAYVARRIKVRGDLVLAQRLEKLFEKAGGRERAMQFVQQNEQLSAQSASKL</sequence>
<dbReference type="Gene3D" id="3.30.1050.10">
    <property type="entry name" value="SCP2 sterol-binding domain"/>
    <property type="match status" value="1"/>
</dbReference>
<dbReference type="Pfam" id="PF02036">
    <property type="entry name" value="SCP2"/>
    <property type="match status" value="1"/>
</dbReference>
<evidence type="ECO:0000313" key="2">
    <source>
        <dbReference type="EMBL" id="KAG2222790.1"/>
    </source>
</evidence>
<dbReference type="SUPFAM" id="SSF55718">
    <property type="entry name" value="SCP-like"/>
    <property type="match status" value="1"/>
</dbReference>
<accession>A0A8H7S4X5</accession>
<organism evidence="2 3">
    <name type="scientific">Circinella minor</name>
    <dbReference type="NCBI Taxonomy" id="1195481"/>
    <lineage>
        <taxon>Eukaryota</taxon>
        <taxon>Fungi</taxon>
        <taxon>Fungi incertae sedis</taxon>
        <taxon>Mucoromycota</taxon>
        <taxon>Mucoromycotina</taxon>
        <taxon>Mucoromycetes</taxon>
        <taxon>Mucorales</taxon>
        <taxon>Lichtheimiaceae</taxon>
        <taxon>Circinella</taxon>
    </lineage>
</organism>
<dbReference type="EMBL" id="JAEPRB010000074">
    <property type="protein sequence ID" value="KAG2222790.1"/>
    <property type="molecule type" value="Genomic_DNA"/>
</dbReference>
<dbReference type="OrthoDB" id="10265837at2759"/>
<gene>
    <name evidence="2" type="ORF">INT45_011600</name>
</gene>
<dbReference type="GO" id="GO:0005829">
    <property type="term" value="C:cytosol"/>
    <property type="evidence" value="ECO:0007669"/>
    <property type="project" value="TreeGrafter"/>
</dbReference>
<feature type="domain" description="SCP2" evidence="1">
    <location>
        <begin position="36"/>
        <end position="138"/>
    </location>
</feature>
<dbReference type="PANTHER" id="PTHR10094">
    <property type="entry name" value="STEROL CARRIER PROTEIN 2 SCP-2 FAMILY PROTEIN"/>
    <property type="match status" value="1"/>
</dbReference>
<dbReference type="PANTHER" id="PTHR10094:SF25">
    <property type="entry name" value="SCP2 STEROL-BINDING DOMAIN-CONTAINING PROTEIN 1"/>
    <property type="match status" value="1"/>
</dbReference>
<evidence type="ECO:0000313" key="3">
    <source>
        <dbReference type="Proteomes" id="UP000646827"/>
    </source>
</evidence>
<dbReference type="InterPro" id="IPR003033">
    <property type="entry name" value="SCP2_sterol-bd_dom"/>
</dbReference>
<dbReference type="AlphaFoldDB" id="A0A8H7S4X5"/>
<dbReference type="Proteomes" id="UP000646827">
    <property type="component" value="Unassembled WGS sequence"/>
</dbReference>
<reference evidence="2 3" key="1">
    <citation type="submission" date="2020-12" db="EMBL/GenBank/DDBJ databases">
        <title>Metabolic potential, ecology and presence of endohyphal bacteria is reflected in genomic diversity of Mucoromycotina.</title>
        <authorList>
            <person name="Muszewska A."/>
            <person name="Okrasinska A."/>
            <person name="Steczkiewicz K."/>
            <person name="Drgas O."/>
            <person name="Orlowska M."/>
            <person name="Perlinska-Lenart U."/>
            <person name="Aleksandrzak-Piekarczyk T."/>
            <person name="Szatraj K."/>
            <person name="Zielenkiewicz U."/>
            <person name="Pilsyk S."/>
            <person name="Malc E."/>
            <person name="Mieczkowski P."/>
            <person name="Kruszewska J.S."/>
            <person name="Biernat P."/>
            <person name="Pawlowska J."/>
        </authorList>
    </citation>
    <scope>NUCLEOTIDE SEQUENCE [LARGE SCALE GENOMIC DNA]</scope>
    <source>
        <strain evidence="2 3">CBS 142.35</strain>
    </source>
</reference>
<name>A0A8H7S4X5_9FUNG</name>
<comment type="caution">
    <text evidence="2">The sequence shown here is derived from an EMBL/GenBank/DDBJ whole genome shotgun (WGS) entry which is preliminary data.</text>
</comment>
<proteinExistence type="predicted"/>
<evidence type="ECO:0000259" key="1">
    <source>
        <dbReference type="Pfam" id="PF02036"/>
    </source>
</evidence>
<keyword evidence="3" id="KW-1185">Reference proteome</keyword>
<protein>
    <recommendedName>
        <fullName evidence="1">SCP2 domain-containing protein</fullName>
    </recommendedName>
</protein>
<dbReference type="InterPro" id="IPR036527">
    <property type="entry name" value="SCP2_sterol-bd_dom_sf"/>
</dbReference>